<protein>
    <submittedName>
        <fullName evidence="1">Uncharacterized protein</fullName>
    </submittedName>
</protein>
<gene>
    <name evidence="1" type="ORF">BpHYR1_000959</name>
</gene>
<reference evidence="1 2" key="1">
    <citation type="journal article" date="2018" name="Sci. Rep.">
        <title>Genomic signatures of local adaptation to the degree of environmental predictability in rotifers.</title>
        <authorList>
            <person name="Franch-Gras L."/>
            <person name="Hahn C."/>
            <person name="Garcia-Roger E.M."/>
            <person name="Carmona M.J."/>
            <person name="Serra M."/>
            <person name="Gomez A."/>
        </authorList>
    </citation>
    <scope>NUCLEOTIDE SEQUENCE [LARGE SCALE GENOMIC DNA]</scope>
    <source>
        <strain evidence="1">HYR1</strain>
    </source>
</reference>
<sequence>MNIQKIRPLKPLKVPVIVPQREHRFVDTNVPKVSKVPIETKMLTYYQEILSDQQMSDRSNISSACSVNFKKASSEDSFDSGGHVKNDIFKPFKNDKILSSFIEDGLLFNFKIQCSRNTMQILFLRNFKCYLVRLDKLTSNVVHCTYNENRQLLITVYM</sequence>
<proteinExistence type="predicted"/>
<comment type="caution">
    <text evidence="1">The sequence shown here is derived from an EMBL/GenBank/DDBJ whole genome shotgun (WGS) entry which is preliminary data.</text>
</comment>
<dbReference type="EMBL" id="REGN01003661">
    <property type="protein sequence ID" value="RNA21464.1"/>
    <property type="molecule type" value="Genomic_DNA"/>
</dbReference>
<name>A0A3M7RDG8_BRAPC</name>
<organism evidence="1 2">
    <name type="scientific">Brachionus plicatilis</name>
    <name type="common">Marine rotifer</name>
    <name type="synonym">Brachionus muelleri</name>
    <dbReference type="NCBI Taxonomy" id="10195"/>
    <lineage>
        <taxon>Eukaryota</taxon>
        <taxon>Metazoa</taxon>
        <taxon>Spiralia</taxon>
        <taxon>Gnathifera</taxon>
        <taxon>Rotifera</taxon>
        <taxon>Eurotatoria</taxon>
        <taxon>Monogononta</taxon>
        <taxon>Pseudotrocha</taxon>
        <taxon>Ploima</taxon>
        <taxon>Brachionidae</taxon>
        <taxon>Brachionus</taxon>
    </lineage>
</organism>
<keyword evidence="2" id="KW-1185">Reference proteome</keyword>
<dbReference type="AlphaFoldDB" id="A0A3M7RDG8"/>
<accession>A0A3M7RDG8</accession>
<evidence type="ECO:0000313" key="1">
    <source>
        <dbReference type="EMBL" id="RNA21464.1"/>
    </source>
</evidence>
<evidence type="ECO:0000313" key="2">
    <source>
        <dbReference type="Proteomes" id="UP000276133"/>
    </source>
</evidence>
<dbReference type="Proteomes" id="UP000276133">
    <property type="component" value="Unassembled WGS sequence"/>
</dbReference>